<name>A0A225WPQ0_9STRA</name>
<dbReference type="Proteomes" id="UP000198211">
    <property type="component" value="Unassembled WGS sequence"/>
</dbReference>
<dbReference type="EMBL" id="NBNE01000421">
    <property type="protein sequence ID" value="OWZ19611.1"/>
    <property type="molecule type" value="Genomic_DNA"/>
</dbReference>
<feature type="compositionally biased region" description="Polar residues" evidence="1">
    <location>
        <begin position="1"/>
        <end position="11"/>
    </location>
</feature>
<evidence type="ECO:0000313" key="3">
    <source>
        <dbReference type="Proteomes" id="UP000198211"/>
    </source>
</evidence>
<accession>A0A225WPQ0</accession>
<gene>
    <name evidence="2" type="ORF">PHMEG_0006106</name>
</gene>
<comment type="caution">
    <text evidence="2">The sequence shown here is derived from an EMBL/GenBank/DDBJ whole genome shotgun (WGS) entry which is preliminary data.</text>
</comment>
<evidence type="ECO:0000256" key="1">
    <source>
        <dbReference type="SAM" id="MobiDB-lite"/>
    </source>
</evidence>
<protein>
    <submittedName>
        <fullName evidence="2">Uncharacterized protein</fullName>
    </submittedName>
</protein>
<feature type="region of interest" description="Disordered" evidence="1">
    <location>
        <begin position="117"/>
        <end position="136"/>
    </location>
</feature>
<dbReference type="AlphaFoldDB" id="A0A225WPQ0"/>
<feature type="compositionally biased region" description="Acidic residues" evidence="1">
    <location>
        <begin position="36"/>
        <end position="67"/>
    </location>
</feature>
<reference evidence="3" key="1">
    <citation type="submission" date="2017-03" db="EMBL/GenBank/DDBJ databases">
        <title>Phytopthora megakarya and P. palmivora, two closely related causual agents of cacao black pod achieved similar genome size and gene model numbers by different mechanisms.</title>
        <authorList>
            <person name="Ali S."/>
            <person name="Shao J."/>
            <person name="Larry D.J."/>
            <person name="Kronmiller B."/>
            <person name="Shen D."/>
            <person name="Strem M.D."/>
            <person name="Melnick R.L."/>
            <person name="Guiltinan M.J."/>
            <person name="Tyler B.M."/>
            <person name="Meinhardt L.W."/>
            <person name="Bailey B.A."/>
        </authorList>
    </citation>
    <scope>NUCLEOTIDE SEQUENCE [LARGE SCALE GENOMIC DNA]</scope>
    <source>
        <strain evidence="3">zdho120</strain>
    </source>
</reference>
<organism evidence="2 3">
    <name type="scientific">Phytophthora megakarya</name>
    <dbReference type="NCBI Taxonomy" id="4795"/>
    <lineage>
        <taxon>Eukaryota</taxon>
        <taxon>Sar</taxon>
        <taxon>Stramenopiles</taxon>
        <taxon>Oomycota</taxon>
        <taxon>Peronosporomycetes</taxon>
        <taxon>Peronosporales</taxon>
        <taxon>Peronosporaceae</taxon>
        <taxon>Phytophthora</taxon>
    </lineage>
</organism>
<keyword evidence="3" id="KW-1185">Reference proteome</keyword>
<evidence type="ECO:0000313" key="2">
    <source>
        <dbReference type="EMBL" id="OWZ19611.1"/>
    </source>
</evidence>
<feature type="region of interest" description="Disordered" evidence="1">
    <location>
        <begin position="1"/>
        <end position="67"/>
    </location>
</feature>
<dbReference type="OrthoDB" id="124126at2759"/>
<sequence>MKKIKNPQSAMASDAEDHLNAVENGDDADGFKGDEPGQDDIVDEDESNFEDEYDGAVISDEEEEDDDPNLIESIAERHFAEKFLESLGGTEKINGWSEPVFSDVYEYLQKPYEQVGEENSYPDLRKEPFGSTPEAMRCGDSPSTLFFFFMPVALR</sequence>
<proteinExistence type="predicted"/>